<evidence type="ECO:0000313" key="2">
    <source>
        <dbReference type="Proteomes" id="UP001054945"/>
    </source>
</evidence>
<gene>
    <name evidence="1" type="ORF">CEXT_501421</name>
</gene>
<dbReference type="EMBL" id="BPLR01007991">
    <property type="protein sequence ID" value="GIY21259.1"/>
    <property type="molecule type" value="Genomic_DNA"/>
</dbReference>
<evidence type="ECO:0000313" key="1">
    <source>
        <dbReference type="EMBL" id="GIY21259.1"/>
    </source>
</evidence>
<dbReference type="AlphaFoldDB" id="A0AAV4RGY7"/>
<name>A0AAV4RGY7_CAEEX</name>
<protein>
    <submittedName>
        <fullName evidence="1">Uncharacterized protein</fullName>
    </submittedName>
</protein>
<reference evidence="1 2" key="1">
    <citation type="submission" date="2021-06" db="EMBL/GenBank/DDBJ databases">
        <title>Caerostris extrusa draft genome.</title>
        <authorList>
            <person name="Kono N."/>
            <person name="Arakawa K."/>
        </authorList>
    </citation>
    <scope>NUCLEOTIDE SEQUENCE [LARGE SCALE GENOMIC DNA]</scope>
</reference>
<keyword evidence="2" id="KW-1185">Reference proteome</keyword>
<dbReference type="Proteomes" id="UP001054945">
    <property type="component" value="Unassembled WGS sequence"/>
</dbReference>
<comment type="caution">
    <text evidence="1">The sequence shown here is derived from an EMBL/GenBank/DDBJ whole genome shotgun (WGS) entry which is preliminary data.</text>
</comment>
<proteinExistence type="predicted"/>
<accession>A0AAV4RGY7</accession>
<sequence length="104" mass="11736">MDTSLSLELFRYLRSLSIPSSNNRVNHSETTISKAKRFPTPDVALESVAGILNAVSFLSIQRFPPVPYLAPLDCTHSSLRPNTKRERGTNLIFRNREYQSLTGQ</sequence>
<organism evidence="1 2">
    <name type="scientific">Caerostris extrusa</name>
    <name type="common">Bark spider</name>
    <name type="synonym">Caerostris bankana</name>
    <dbReference type="NCBI Taxonomy" id="172846"/>
    <lineage>
        <taxon>Eukaryota</taxon>
        <taxon>Metazoa</taxon>
        <taxon>Ecdysozoa</taxon>
        <taxon>Arthropoda</taxon>
        <taxon>Chelicerata</taxon>
        <taxon>Arachnida</taxon>
        <taxon>Araneae</taxon>
        <taxon>Araneomorphae</taxon>
        <taxon>Entelegynae</taxon>
        <taxon>Araneoidea</taxon>
        <taxon>Araneidae</taxon>
        <taxon>Caerostris</taxon>
    </lineage>
</organism>